<gene>
    <name evidence="5" type="ORF">UU50_C0005G0035</name>
</gene>
<evidence type="ECO:0000313" key="5">
    <source>
        <dbReference type="EMBL" id="KKR99528.1"/>
    </source>
</evidence>
<proteinExistence type="inferred from homology"/>
<dbReference type="InterPro" id="IPR004482">
    <property type="entry name" value="Mg_chelat-rel"/>
</dbReference>
<name>A0A0G0VFB7_9BACT</name>
<dbReference type="GO" id="GO:0005524">
    <property type="term" value="F:ATP binding"/>
    <property type="evidence" value="ECO:0007669"/>
    <property type="project" value="UniProtKB-KW"/>
</dbReference>
<dbReference type="NCBIfam" id="TIGR00368">
    <property type="entry name" value="YifB family Mg chelatase-like AAA ATPase"/>
    <property type="match status" value="1"/>
</dbReference>
<dbReference type="SUPFAM" id="SSF54211">
    <property type="entry name" value="Ribosomal protein S5 domain 2-like"/>
    <property type="match status" value="1"/>
</dbReference>
<accession>A0A0G0VFB7</accession>
<dbReference type="InterPro" id="IPR027417">
    <property type="entry name" value="P-loop_NTPase"/>
</dbReference>
<feature type="domain" description="AAA+ ATPase" evidence="4">
    <location>
        <begin position="213"/>
        <end position="395"/>
    </location>
</feature>
<dbReference type="AlphaFoldDB" id="A0A0G0VFB7"/>
<dbReference type="InterPro" id="IPR020568">
    <property type="entry name" value="Ribosomal_Su5_D2-typ_SF"/>
</dbReference>
<evidence type="ECO:0000259" key="4">
    <source>
        <dbReference type="SMART" id="SM00382"/>
    </source>
</evidence>
<dbReference type="SUPFAM" id="SSF52540">
    <property type="entry name" value="P-loop containing nucleoside triphosphate hydrolases"/>
    <property type="match status" value="1"/>
</dbReference>
<dbReference type="InterPro" id="IPR003593">
    <property type="entry name" value="AAA+_ATPase"/>
</dbReference>
<dbReference type="PANTHER" id="PTHR32039:SF7">
    <property type="entry name" value="COMPETENCE PROTEIN COMM"/>
    <property type="match status" value="1"/>
</dbReference>
<dbReference type="InterPro" id="IPR001208">
    <property type="entry name" value="MCM_dom"/>
</dbReference>
<dbReference type="InterPro" id="IPR025158">
    <property type="entry name" value="Mg_chelat-rel_C"/>
</dbReference>
<evidence type="ECO:0000256" key="2">
    <source>
        <dbReference type="ARBA" id="ARBA00022741"/>
    </source>
</evidence>
<sequence>MGSSCIYSSAHIGLDSIRVSVEADISAGLPKFTIVGLPDTAISESRERIRSAIKNSGFSFPRTRVTVNLAPADIKKQGPVYDLPIALSILMASGVISNTTQLQQTAFLGELSLEGEVRPVHGSLLAATMCQEYGLKYLVVAKNNCAEASIVKSVAIIPGTCLIEIVSWIKANSDPEIYCPNRKKQTKQNFLIDFADIKGQEHVKRALTIAASGNHNVLMIGPPGSGKTMLAKAFPSILPSLTFEESLETTKIYSLAGLLSKTSLIKTRPFRHPHHTSSSTALIGGGTWPQPGEVSLAHNGVLFMDEFAEFSRKTIENLRQPIEDKYVTIARALGTITFPSDFMLLASMNPCPCGYLNDKQRTCECAPGQVQAYKRKISGPILDRIDITLDVPRVDFDKLTSDIKSESSAEIKKRVELSRELQANRYKSHNIRTNDQLRTNLLSRYCALGDKSIELLKKAINHYQLSARAYTRALKVARTIADLDSQENIQVHHLAEALGYRCG</sequence>
<comment type="caution">
    <text evidence="5">The sequence shown here is derived from an EMBL/GenBank/DDBJ whole genome shotgun (WGS) entry which is preliminary data.</text>
</comment>
<dbReference type="Gene3D" id="3.30.230.10">
    <property type="match status" value="1"/>
</dbReference>
<protein>
    <submittedName>
        <fullName evidence="5">Mg chelatase, subunit ChlI</fullName>
    </submittedName>
</protein>
<evidence type="ECO:0000256" key="1">
    <source>
        <dbReference type="ARBA" id="ARBA00006354"/>
    </source>
</evidence>
<dbReference type="Gene3D" id="3.40.50.300">
    <property type="entry name" value="P-loop containing nucleotide triphosphate hydrolases"/>
    <property type="match status" value="1"/>
</dbReference>
<dbReference type="PRINTS" id="PR01657">
    <property type="entry name" value="MCMFAMILY"/>
</dbReference>
<evidence type="ECO:0000313" key="6">
    <source>
        <dbReference type="Proteomes" id="UP000033930"/>
    </source>
</evidence>
<dbReference type="PATRIC" id="fig|1618983.3.peg.294"/>
<dbReference type="Pfam" id="PF13335">
    <property type="entry name" value="Mg_chelatase_C"/>
    <property type="match status" value="1"/>
</dbReference>
<dbReference type="Pfam" id="PF13541">
    <property type="entry name" value="ChlI"/>
    <property type="match status" value="1"/>
</dbReference>
<organism evidence="5 6">
    <name type="scientific">Candidatus Uhrbacteria bacterium GW2011_GWC1_41_20</name>
    <dbReference type="NCBI Taxonomy" id="1618983"/>
    <lineage>
        <taxon>Bacteria</taxon>
        <taxon>Candidatus Uhriibacteriota</taxon>
    </lineage>
</organism>
<comment type="similarity">
    <text evidence="1">Belongs to the Mg-chelatase subunits D/I family. ComM subfamily.</text>
</comment>
<reference evidence="5 6" key="1">
    <citation type="journal article" date="2015" name="Nature">
        <title>rRNA introns, odd ribosomes, and small enigmatic genomes across a large radiation of phyla.</title>
        <authorList>
            <person name="Brown C.T."/>
            <person name="Hug L.A."/>
            <person name="Thomas B.C."/>
            <person name="Sharon I."/>
            <person name="Castelle C.J."/>
            <person name="Singh A."/>
            <person name="Wilkins M.J."/>
            <person name="Williams K.H."/>
            <person name="Banfield J.F."/>
        </authorList>
    </citation>
    <scope>NUCLEOTIDE SEQUENCE [LARGE SCALE GENOMIC DNA]</scope>
</reference>
<dbReference type="InterPro" id="IPR045006">
    <property type="entry name" value="CHLI-like"/>
</dbReference>
<dbReference type="Proteomes" id="UP000033930">
    <property type="component" value="Unassembled WGS sequence"/>
</dbReference>
<evidence type="ECO:0000256" key="3">
    <source>
        <dbReference type="ARBA" id="ARBA00022840"/>
    </source>
</evidence>
<dbReference type="EMBL" id="LCAW01000005">
    <property type="protein sequence ID" value="KKR99528.1"/>
    <property type="molecule type" value="Genomic_DNA"/>
</dbReference>
<dbReference type="SMART" id="SM00382">
    <property type="entry name" value="AAA"/>
    <property type="match status" value="1"/>
</dbReference>
<dbReference type="InterPro" id="IPR014721">
    <property type="entry name" value="Ribsml_uS5_D2-typ_fold_subgr"/>
</dbReference>
<dbReference type="InterPro" id="IPR000523">
    <property type="entry name" value="Mg_chelatse_chII-like_cat_dom"/>
</dbReference>
<keyword evidence="3" id="KW-0067">ATP-binding</keyword>
<dbReference type="Pfam" id="PF01078">
    <property type="entry name" value="Mg_chelatase"/>
    <property type="match status" value="1"/>
</dbReference>
<keyword evidence="2" id="KW-0547">Nucleotide-binding</keyword>
<dbReference type="GO" id="GO:0003677">
    <property type="term" value="F:DNA binding"/>
    <property type="evidence" value="ECO:0007669"/>
    <property type="project" value="InterPro"/>
</dbReference>
<dbReference type="PANTHER" id="PTHR32039">
    <property type="entry name" value="MAGNESIUM-CHELATASE SUBUNIT CHLI"/>
    <property type="match status" value="1"/>
</dbReference>